<organism evidence="2 3">
    <name type="scientific">Paludibaculum fermentans</name>
    <dbReference type="NCBI Taxonomy" id="1473598"/>
    <lineage>
        <taxon>Bacteria</taxon>
        <taxon>Pseudomonadati</taxon>
        <taxon>Acidobacteriota</taxon>
        <taxon>Terriglobia</taxon>
        <taxon>Bryobacterales</taxon>
        <taxon>Bryobacteraceae</taxon>
        <taxon>Paludibaculum</taxon>
    </lineage>
</organism>
<accession>A0A7S7SJN0</accession>
<evidence type="ECO:0000313" key="2">
    <source>
        <dbReference type="EMBL" id="QOY86155.1"/>
    </source>
</evidence>
<keyword evidence="3" id="KW-1185">Reference proteome</keyword>
<feature type="compositionally biased region" description="Acidic residues" evidence="1">
    <location>
        <begin position="115"/>
        <end position="126"/>
    </location>
</feature>
<protein>
    <submittedName>
        <fullName evidence="2">Uncharacterized protein</fullName>
    </submittedName>
</protein>
<name>A0A7S7SJN0_PALFE</name>
<feature type="region of interest" description="Disordered" evidence="1">
    <location>
        <begin position="115"/>
        <end position="164"/>
    </location>
</feature>
<dbReference type="EMBL" id="CP063849">
    <property type="protein sequence ID" value="QOY86155.1"/>
    <property type="molecule type" value="Genomic_DNA"/>
</dbReference>
<evidence type="ECO:0000256" key="1">
    <source>
        <dbReference type="SAM" id="MobiDB-lite"/>
    </source>
</evidence>
<evidence type="ECO:0000313" key="3">
    <source>
        <dbReference type="Proteomes" id="UP000593892"/>
    </source>
</evidence>
<reference evidence="2 3" key="1">
    <citation type="submission" date="2020-10" db="EMBL/GenBank/DDBJ databases">
        <title>Complete genome sequence of Paludibaculum fermentans P105T, a facultatively anaerobic acidobacterium capable of dissimilatory Fe(III) reduction.</title>
        <authorList>
            <person name="Dedysh S.N."/>
            <person name="Beletsky A.V."/>
            <person name="Kulichevskaya I.S."/>
            <person name="Mardanov A.V."/>
            <person name="Ravin N.V."/>
        </authorList>
    </citation>
    <scope>NUCLEOTIDE SEQUENCE [LARGE SCALE GENOMIC DNA]</scope>
    <source>
        <strain evidence="2 3">P105</strain>
    </source>
</reference>
<dbReference type="Proteomes" id="UP000593892">
    <property type="component" value="Chromosome"/>
</dbReference>
<dbReference type="RefSeq" id="WP_194447824.1">
    <property type="nucleotide sequence ID" value="NZ_CP063849.1"/>
</dbReference>
<proteinExistence type="predicted"/>
<dbReference type="AlphaFoldDB" id="A0A7S7SJN0"/>
<sequence length="164" mass="18364">MSITVVNIKLEDWDATDIHCPACGAGVSRIDSGLEPCEHVDFVSFPMGDLEYIRKELEPVVEEWREVAERRDREFVLADVLSRKLEGATSFIFAITWEGLFDALWIGFTLGHIEPDEDSEDDDESSIEAADGATGIVDSRPKLKPRMPQVSAAKAPRKRVESRD</sequence>
<dbReference type="KEGG" id="pfer:IRI77_25540"/>
<gene>
    <name evidence="2" type="ORF">IRI77_25540</name>
</gene>